<accession>A0A2N7VIT9</accession>
<evidence type="ECO:0000313" key="2">
    <source>
        <dbReference type="EMBL" id="PMS17074.1"/>
    </source>
</evidence>
<proteinExistence type="predicted"/>
<dbReference type="EMBL" id="PNYA01000021">
    <property type="protein sequence ID" value="PMS17074.1"/>
    <property type="molecule type" value="Genomic_DNA"/>
</dbReference>
<dbReference type="RefSeq" id="WP_102647495.1">
    <property type="nucleotide sequence ID" value="NZ_PNYA01000021.1"/>
</dbReference>
<protein>
    <recommendedName>
        <fullName evidence="4">Membrane-anchored protein</fullName>
    </recommendedName>
</protein>
<name>A0A2N7VIT9_9BURK</name>
<feature type="transmembrane region" description="Helical" evidence="1">
    <location>
        <begin position="145"/>
        <end position="165"/>
    </location>
</feature>
<dbReference type="Proteomes" id="UP000235616">
    <property type="component" value="Unassembled WGS sequence"/>
</dbReference>
<dbReference type="InterPro" id="IPR007136">
    <property type="entry name" value="DUF347"/>
</dbReference>
<gene>
    <name evidence="2" type="ORF">C0Z18_21700</name>
</gene>
<reference evidence="2 3" key="1">
    <citation type="submission" date="2018-01" db="EMBL/GenBank/DDBJ databases">
        <title>Whole genome analyses suggest that Burkholderia sensu lato contains two further novel genera in the rhizoxinica-symbiotica group Mycetohabitans gen. nov., and Trinickia gen. nov.: implications for the evolution of diazotrophy and nodulation in the Burkholderiaceae.</title>
        <authorList>
            <person name="Estrada-de los Santos P."/>
            <person name="Palmer M."/>
            <person name="Chavez-Ramirez B."/>
            <person name="Beukes C."/>
            <person name="Steenkamp E.T."/>
            <person name="Hirsch A.M."/>
            <person name="Manyaka P."/>
            <person name="Maluk M."/>
            <person name="Lafos M."/>
            <person name="Crook M."/>
            <person name="Gross E."/>
            <person name="Simon M.F."/>
            <person name="Bueno dos Reis Junior F."/>
            <person name="Poole P.S."/>
            <person name="Venter S.N."/>
            <person name="James E.K."/>
        </authorList>
    </citation>
    <scope>NUCLEOTIDE SEQUENCE [LARGE SCALE GENOMIC DNA]</scope>
    <source>
        <strain evidence="2 3">GIMN1.004</strain>
    </source>
</reference>
<dbReference type="OrthoDB" id="9794709at2"/>
<organism evidence="2 3">
    <name type="scientific">Trinickia dabaoshanensis</name>
    <dbReference type="NCBI Taxonomy" id="564714"/>
    <lineage>
        <taxon>Bacteria</taxon>
        <taxon>Pseudomonadati</taxon>
        <taxon>Pseudomonadota</taxon>
        <taxon>Betaproteobacteria</taxon>
        <taxon>Burkholderiales</taxon>
        <taxon>Burkholderiaceae</taxon>
        <taxon>Trinickia</taxon>
    </lineage>
</organism>
<evidence type="ECO:0000313" key="3">
    <source>
        <dbReference type="Proteomes" id="UP000235616"/>
    </source>
</evidence>
<sequence>MTIRTSMAVQQSSDAWLSKVPQATAVFWLVKILATTVGETGGDALSMTLRLGYAVATFVFLAFFIVTLTIQVRSRSYHPAAYWAVVVATTTVGTTTSDFLDRTAGLGYVLSSALLLLGVLIVLAAWRAVAGRIEYDRISNPRDEVFYWVTILVSNTLGTALGDFAADNLGLGFERGALLFAGMLLIVALVWRLARRVPVGVLFWAAYVLTRPLGATLGDTLTKPLAEGGLNLNRISASLSILAAMIVVIVIQHFASGGARARRAAPSSIH</sequence>
<feature type="transmembrane region" description="Helical" evidence="1">
    <location>
        <begin position="201"/>
        <end position="217"/>
    </location>
</feature>
<feature type="transmembrane region" description="Helical" evidence="1">
    <location>
        <begin position="51"/>
        <end position="70"/>
    </location>
</feature>
<feature type="transmembrane region" description="Helical" evidence="1">
    <location>
        <begin position="177"/>
        <end position="194"/>
    </location>
</feature>
<comment type="caution">
    <text evidence="2">The sequence shown here is derived from an EMBL/GenBank/DDBJ whole genome shotgun (WGS) entry which is preliminary data.</text>
</comment>
<evidence type="ECO:0000256" key="1">
    <source>
        <dbReference type="SAM" id="Phobius"/>
    </source>
</evidence>
<keyword evidence="1" id="KW-1133">Transmembrane helix</keyword>
<dbReference type="AlphaFoldDB" id="A0A2N7VIT9"/>
<keyword evidence="1" id="KW-0812">Transmembrane</keyword>
<keyword evidence="3" id="KW-1185">Reference proteome</keyword>
<feature type="transmembrane region" description="Helical" evidence="1">
    <location>
        <begin position="106"/>
        <end position="125"/>
    </location>
</feature>
<keyword evidence="1" id="KW-0472">Membrane</keyword>
<evidence type="ECO:0008006" key="4">
    <source>
        <dbReference type="Google" id="ProtNLM"/>
    </source>
</evidence>
<dbReference type="Pfam" id="PF03988">
    <property type="entry name" value="DUF347"/>
    <property type="match status" value="4"/>
</dbReference>
<feature type="transmembrane region" description="Helical" evidence="1">
    <location>
        <begin position="237"/>
        <end position="255"/>
    </location>
</feature>